<dbReference type="InterPro" id="IPR003609">
    <property type="entry name" value="Pan_app"/>
</dbReference>
<dbReference type="Pfam" id="PF08811">
    <property type="entry name" value="DUF1800"/>
    <property type="match status" value="2"/>
</dbReference>
<protein>
    <submittedName>
        <fullName evidence="6">Uncharacterized protein</fullName>
    </submittedName>
</protein>
<evidence type="ECO:0000256" key="2">
    <source>
        <dbReference type="SAM" id="MobiDB-lite"/>
    </source>
</evidence>
<feature type="signal peptide" evidence="3">
    <location>
        <begin position="1"/>
        <end position="16"/>
    </location>
</feature>
<feature type="domain" description="CBM1" evidence="5">
    <location>
        <begin position="377"/>
        <end position="413"/>
    </location>
</feature>
<feature type="domain" description="CBM1" evidence="5">
    <location>
        <begin position="509"/>
        <end position="545"/>
    </location>
</feature>
<name>A0ABP0L6E7_9DINO</name>
<evidence type="ECO:0000259" key="4">
    <source>
        <dbReference type="PROSITE" id="PS50948"/>
    </source>
</evidence>
<dbReference type="EMBL" id="CAXAMN010011225">
    <property type="protein sequence ID" value="CAK9034753.1"/>
    <property type="molecule type" value="Genomic_DNA"/>
</dbReference>
<organism evidence="6 7">
    <name type="scientific">Durusdinium trenchii</name>
    <dbReference type="NCBI Taxonomy" id="1381693"/>
    <lineage>
        <taxon>Eukaryota</taxon>
        <taxon>Sar</taxon>
        <taxon>Alveolata</taxon>
        <taxon>Dinophyceae</taxon>
        <taxon>Suessiales</taxon>
        <taxon>Symbiodiniaceae</taxon>
        <taxon>Durusdinium</taxon>
    </lineage>
</organism>
<dbReference type="PROSITE" id="PS00562">
    <property type="entry name" value="CBM1_1"/>
    <property type="match status" value="2"/>
</dbReference>
<dbReference type="PANTHER" id="PTHR43737:SF1">
    <property type="entry name" value="DUF1501 DOMAIN-CONTAINING PROTEIN"/>
    <property type="match status" value="1"/>
</dbReference>
<reference evidence="6 7" key="1">
    <citation type="submission" date="2024-02" db="EMBL/GenBank/DDBJ databases">
        <authorList>
            <person name="Chen Y."/>
            <person name="Shah S."/>
            <person name="Dougan E. K."/>
            <person name="Thang M."/>
            <person name="Chan C."/>
        </authorList>
    </citation>
    <scope>NUCLEOTIDE SEQUENCE [LARGE SCALE GENOMIC DNA]</scope>
</reference>
<evidence type="ECO:0000313" key="7">
    <source>
        <dbReference type="Proteomes" id="UP001642484"/>
    </source>
</evidence>
<feature type="domain" description="CBM1" evidence="5">
    <location>
        <begin position="322"/>
        <end position="358"/>
    </location>
</feature>
<keyword evidence="7" id="KW-1185">Reference proteome</keyword>
<feature type="domain" description="Apple" evidence="4">
    <location>
        <begin position="217"/>
        <end position="282"/>
    </location>
</feature>
<feature type="region of interest" description="Disordered" evidence="2">
    <location>
        <begin position="446"/>
        <end position="501"/>
    </location>
</feature>
<evidence type="ECO:0000256" key="1">
    <source>
        <dbReference type="ARBA" id="ARBA00022729"/>
    </source>
</evidence>
<dbReference type="InterPro" id="IPR010869">
    <property type="entry name" value="DUF1501"/>
</dbReference>
<dbReference type="SUPFAM" id="SSF57180">
    <property type="entry name" value="Cellulose-binding domain"/>
    <property type="match status" value="3"/>
</dbReference>
<dbReference type="Proteomes" id="UP001642484">
    <property type="component" value="Unassembled WGS sequence"/>
</dbReference>
<dbReference type="PANTHER" id="PTHR43737">
    <property type="entry name" value="BLL7424 PROTEIN"/>
    <property type="match status" value="1"/>
</dbReference>
<keyword evidence="1 3" id="KW-0732">Signal</keyword>
<dbReference type="Pfam" id="PF00734">
    <property type="entry name" value="CBM_1"/>
    <property type="match status" value="3"/>
</dbReference>
<proteinExistence type="predicted"/>
<dbReference type="PROSITE" id="PS50948">
    <property type="entry name" value="PAN"/>
    <property type="match status" value="1"/>
</dbReference>
<dbReference type="InterPro" id="IPR035971">
    <property type="entry name" value="CBD_sf"/>
</dbReference>
<dbReference type="InterPro" id="IPR000254">
    <property type="entry name" value="CBD"/>
</dbReference>
<evidence type="ECO:0000259" key="5">
    <source>
        <dbReference type="PROSITE" id="PS51164"/>
    </source>
</evidence>
<dbReference type="PROSITE" id="PS51164">
    <property type="entry name" value="CBM1_2"/>
    <property type="match status" value="3"/>
</dbReference>
<sequence length="1965" mass="213545">MAAWIFVLASLSPAYAYCSGSGCTAGVGLLQKSPRQQILMVQSPLYDWSPVDGGLGRACRGASAQDNQASYYTVVSGILSIDACKAECMKHVNCQGVEFSGSRCEVWTRPGGIEASIALGNFECWSYKPSLFLPVDGGVDRQCQGDAGSEVFQEMTLDGCKHRCLSLPACKGLDFSTSGCKIMTSSVAVASSSPQVGATCLRLEFFLADPAVQESACRGESLGDNSGDYYTVMENVGSMDECKQSCREEAACQGIEYATGRCEVWTKPGGINYVKPLDRTTCLKYSAALTTTTTTTGTSAATTTTMTSVTTVATMETTTTKKCREAYQQCGGNGYTGETCCIYGWECVFLNDFYSQCNVSSQPTTTLPLDCDAPGTEFAQLYRQCGGRNWKGPRCCEAGSICVFDNDYYSGCKPDTSTTTSSTGSTTSTTTAATTTTTVATTTAATTTTPSTTTTAPTTTTGTTTTGATTTTATTTTTTLVETTTVSGGSSTSTTSSSATTTDTTTTVQCKKRYEKCGGKGYTGATCCEDGWWCIYGGPYYSQCKTTTTTTSFTSASPELQADSQFLIQATFGPTRASLLELGSTSPEDWIQQQFDLEPSFHRAFYRERATGGSGSGSGAHTLVANTVEAPASAETWRGGECPSVPRTFLNEAGCQLLLGCAPLQLESVQIELNVSVLQTFYEVEGRYVYAVTDLTPTSLPCGEPSRWKLLDCSGGCSGSAMDAADALSISTALQAGQGVVRDIAISCVSSVPSGVVVQVGSEFFQHVHSSEQNVYDFFGMGERTSRWSRQDPEVDVQRYPASHPIGRFESALAKEYLWPNLVGIFGKTMDIRSLPQPLQTVRVGAAFGALGTRPSNFAEVCGSPGEVAERLGHFYPFHTKDAPLNLTFDVNYDSVYDVPMLSRASIWTMQALKAPDQLRQRMAWALSQIFVVAPDDASGNYTEMYVNYYDIFVRHAFGNFRDILREVTYSPVMGDYLTYKRNRAFDSDGVYPDENYAREIQQLFTIGLWKLNSDGSRILEDGEPVPTYSNRDIMNFARVFTGFDEQAERGNIEHVEGKSNMIDPMQMRAEWHDVYPKPKLDGGYLGDGYPLCSEQLNSNFLQEGAKYRFLGYEHSGQALVLAAASPLYQKLCGGAEVCNHRLQTELMETLPCFENECSASDVTTILVRDGFYEFQRPACVELFFRSGEVILYPNGEISSNRNSQTAQNPFLGHWLSGAPPESGSCPSGCSPSDGGCLCPLTLDQQAGVHVLHAGGATLQNPPVFMDAAAPTARDALFEVEALLDHLLEHPNVPSFVALRLIQRFVTSNPSKSYVTHVADAFRSGAYQGVQYGRYGDLKATILALLLDPEARSLVGPNQGALREPYLKLIHLMRSMEYDEGRPIFIRNLIDAIGEFPYASPTVFNFYLPEFEPEDFPEGLVAPEFQIFTPPNALAYANGLVSLIDHGLAECDQGFGVPNSECSSGGSFAFQEVAPNDMATSLPELDLLLTGGRLENKGAVQAAYQRDGWKDAQKAMVLTPEFNTMGHPMSGGVRPPSPPPSQSGGGSDYKAVIMLFLKGGMDSFQMLVPLNCPLYDEYTTVRRSISLLPEEVHKIQAQNQPCTDFGIHPRLPFIKELYDEQKVTFVNDVGSLVEPLTPDMIGTGFHATGGTGKRCQGLFSHADQQRAAETLTCQYSSAEFKGAGGRIADAVAKDYNTASFSMRNQATWPQGFDISGEVLGQQSSGESAFPEYERLKDIIDNITGTQHGNIYCEEYAKRFQQSISFNLGLEKQLENAQLQTDYEINGYKPLQSQFKKAATLIAARAERQAERDFFFVEDGGWDAHSGVEDSLYKKFGEVNEAVQQLVQELEAQNVFDRVVIVTHSDFARTLTPNSNAGTDHGWSGIQMVLSGAIQGGMLNAYPHLAEDSAMDAGRGRLIPRYPLEGMMMPVAEWMGMDASQASQVFPNIGNFNSSHLLTKEMLFKS</sequence>
<evidence type="ECO:0000313" key="6">
    <source>
        <dbReference type="EMBL" id="CAK9034753.1"/>
    </source>
</evidence>
<dbReference type="SMART" id="SM00236">
    <property type="entry name" value="fCBD"/>
    <property type="match status" value="3"/>
</dbReference>
<feature type="chain" id="PRO_5045901904" evidence="3">
    <location>
        <begin position="17"/>
        <end position="1965"/>
    </location>
</feature>
<dbReference type="Pfam" id="PF07394">
    <property type="entry name" value="DUF1501"/>
    <property type="match status" value="1"/>
</dbReference>
<comment type="caution">
    <text evidence="6">The sequence shown here is derived from an EMBL/GenBank/DDBJ whole genome shotgun (WGS) entry which is preliminary data.</text>
</comment>
<gene>
    <name evidence="6" type="ORF">CCMP2556_LOCUS19632</name>
</gene>
<evidence type="ECO:0000256" key="3">
    <source>
        <dbReference type="SAM" id="SignalP"/>
    </source>
</evidence>
<accession>A0ABP0L6E7</accession>
<dbReference type="InterPro" id="IPR014917">
    <property type="entry name" value="DUF1800"/>
</dbReference>